<feature type="domain" description="PH" evidence="4">
    <location>
        <begin position="37"/>
        <end position="139"/>
    </location>
</feature>
<dbReference type="SUPFAM" id="SSF50729">
    <property type="entry name" value="PH domain-like"/>
    <property type="match status" value="2"/>
</dbReference>
<evidence type="ECO:0000256" key="3">
    <source>
        <dbReference type="SAM" id="MobiDB-lite"/>
    </source>
</evidence>
<dbReference type="Proteomes" id="UP001146793">
    <property type="component" value="Unassembled WGS sequence"/>
</dbReference>
<dbReference type="PANTHER" id="PTHR23180:SF160">
    <property type="entry name" value="ADP-RIBOSYLATION FACTOR GTPASE-ACTIVATING PROTEIN EFFECTOR PROTEIN 1"/>
    <property type="match status" value="1"/>
</dbReference>
<reference evidence="5" key="1">
    <citation type="submission" date="2022-08" db="EMBL/GenBank/DDBJ databases">
        <title>Novel sulphate-reducing endosymbionts in the free-living metamonad Anaeramoeba.</title>
        <authorList>
            <person name="Jerlstrom-Hultqvist J."/>
            <person name="Cepicka I."/>
            <person name="Gallot-Lavallee L."/>
            <person name="Salas-Leiva D."/>
            <person name="Curtis B.A."/>
            <person name="Zahonova K."/>
            <person name="Pipaliya S."/>
            <person name="Dacks J."/>
            <person name="Roger A.J."/>
        </authorList>
    </citation>
    <scope>NUCLEOTIDE SEQUENCE</scope>
    <source>
        <strain evidence="5">Busselton2</strain>
    </source>
</reference>
<evidence type="ECO:0000313" key="5">
    <source>
        <dbReference type="EMBL" id="KAJ3428280.1"/>
    </source>
</evidence>
<feature type="region of interest" description="Disordered" evidence="3">
    <location>
        <begin position="1"/>
        <end position="34"/>
    </location>
</feature>
<feature type="domain" description="PH" evidence="4">
    <location>
        <begin position="159"/>
        <end position="262"/>
    </location>
</feature>
<dbReference type="Pfam" id="PF00169">
    <property type="entry name" value="PH"/>
    <property type="match status" value="2"/>
</dbReference>
<dbReference type="PROSITE" id="PS50003">
    <property type="entry name" value="PH_DOMAIN"/>
    <property type="match status" value="2"/>
</dbReference>
<evidence type="ECO:0000256" key="2">
    <source>
        <dbReference type="ARBA" id="ARBA00022833"/>
    </source>
</evidence>
<dbReference type="CDD" id="cd00821">
    <property type="entry name" value="PH"/>
    <property type="match status" value="1"/>
</dbReference>
<feature type="compositionally biased region" description="Basic and acidic residues" evidence="3">
    <location>
        <begin position="1"/>
        <end position="20"/>
    </location>
</feature>
<dbReference type="FunFam" id="2.30.29.30:FF:000286">
    <property type="entry name" value="PH-protein kinase domain containing protein"/>
    <property type="match status" value="1"/>
</dbReference>
<dbReference type="Gene3D" id="2.30.29.30">
    <property type="entry name" value="Pleckstrin-homology domain (PH domain)/Phosphotyrosine-binding domain (PTB)"/>
    <property type="match status" value="2"/>
</dbReference>
<keyword evidence="1" id="KW-0479">Metal-binding</keyword>
<dbReference type="GO" id="GO:0046872">
    <property type="term" value="F:metal ion binding"/>
    <property type="evidence" value="ECO:0007669"/>
    <property type="project" value="UniProtKB-KW"/>
</dbReference>
<organism evidence="5 6">
    <name type="scientific">Anaeramoeba flamelloides</name>
    <dbReference type="NCBI Taxonomy" id="1746091"/>
    <lineage>
        <taxon>Eukaryota</taxon>
        <taxon>Metamonada</taxon>
        <taxon>Anaeramoebidae</taxon>
        <taxon>Anaeramoeba</taxon>
    </lineage>
</organism>
<proteinExistence type="predicted"/>
<dbReference type="PANTHER" id="PTHR23180">
    <property type="entry name" value="CENTAURIN/ARF"/>
    <property type="match status" value="1"/>
</dbReference>
<evidence type="ECO:0000259" key="4">
    <source>
        <dbReference type="PROSITE" id="PS50003"/>
    </source>
</evidence>
<sequence>MSQEQEKNLEKEEKQKKEEKEEKEDEEDEEEKSKKEVLLVEGFVHKQNSREKQIKKKNGKQWKKRYFKLFSEHLQYSIKEDSKILGSMNLYKYQCFPKEEVTDRFILRLFKPTEKSLFLEFENEDTMNIWKNHFKTATTNCSKKAFLENQEETKKQSIAYLKTGWLFKQGVKGLFKKKWKRRFFVLKSKDLTLNYFATEKFEGQPKGKILLSDVKSVDKAIFNDEPFGLTVGIFSTKRIYKIAADSAKERDSWITIIQDNSENLEK</sequence>
<dbReference type="AlphaFoldDB" id="A0AAV7YIE6"/>
<name>A0AAV7YIE6_9EUKA</name>
<comment type="caution">
    <text evidence="5">The sequence shown here is derived from an EMBL/GenBank/DDBJ whole genome shotgun (WGS) entry which is preliminary data.</text>
</comment>
<gene>
    <name evidence="5" type="ORF">M0812_25912</name>
</gene>
<protein>
    <submittedName>
        <fullName evidence="5">Sesquipedalian</fullName>
    </submittedName>
</protein>
<dbReference type="GO" id="GO:0005096">
    <property type="term" value="F:GTPase activator activity"/>
    <property type="evidence" value="ECO:0007669"/>
    <property type="project" value="InterPro"/>
</dbReference>
<keyword evidence="2" id="KW-0862">Zinc</keyword>
<feature type="compositionally biased region" description="Acidic residues" evidence="3">
    <location>
        <begin position="21"/>
        <end position="30"/>
    </location>
</feature>
<evidence type="ECO:0000256" key="1">
    <source>
        <dbReference type="ARBA" id="ARBA00022723"/>
    </source>
</evidence>
<dbReference type="InterPro" id="IPR045258">
    <property type="entry name" value="ACAP1/2/3-like"/>
</dbReference>
<dbReference type="EMBL" id="JANTQA010000060">
    <property type="protein sequence ID" value="KAJ3428280.1"/>
    <property type="molecule type" value="Genomic_DNA"/>
</dbReference>
<dbReference type="SMART" id="SM00233">
    <property type="entry name" value="PH"/>
    <property type="match status" value="2"/>
</dbReference>
<dbReference type="InterPro" id="IPR001849">
    <property type="entry name" value="PH_domain"/>
</dbReference>
<accession>A0AAV7YIE6</accession>
<evidence type="ECO:0000313" key="6">
    <source>
        <dbReference type="Proteomes" id="UP001146793"/>
    </source>
</evidence>
<dbReference type="InterPro" id="IPR011993">
    <property type="entry name" value="PH-like_dom_sf"/>
</dbReference>